<evidence type="ECO:0000313" key="2">
    <source>
        <dbReference type="EMBL" id="GAA1983043.1"/>
    </source>
</evidence>
<keyword evidence="3" id="KW-1185">Reference proteome</keyword>
<reference evidence="2 3" key="1">
    <citation type="journal article" date="2019" name="Int. J. Syst. Evol. Microbiol.">
        <title>The Global Catalogue of Microorganisms (GCM) 10K type strain sequencing project: providing services to taxonomists for standard genome sequencing and annotation.</title>
        <authorList>
            <consortium name="The Broad Institute Genomics Platform"/>
            <consortium name="The Broad Institute Genome Sequencing Center for Infectious Disease"/>
            <person name="Wu L."/>
            <person name="Ma J."/>
        </authorList>
    </citation>
    <scope>NUCLEOTIDE SEQUENCE [LARGE SCALE GENOMIC DNA]</scope>
    <source>
        <strain evidence="2 3">JCM 15628</strain>
    </source>
</reference>
<dbReference type="RefSeq" id="WP_344062902.1">
    <property type="nucleotide sequence ID" value="NZ_BAAAPU010000007.1"/>
</dbReference>
<evidence type="ECO:0000259" key="1">
    <source>
        <dbReference type="Pfam" id="PF01965"/>
    </source>
</evidence>
<dbReference type="InterPro" id="IPR029062">
    <property type="entry name" value="Class_I_gatase-like"/>
</dbReference>
<dbReference type="InterPro" id="IPR002818">
    <property type="entry name" value="DJ-1/PfpI"/>
</dbReference>
<dbReference type="Proteomes" id="UP001500013">
    <property type="component" value="Unassembled WGS sequence"/>
</dbReference>
<evidence type="ECO:0000313" key="3">
    <source>
        <dbReference type="Proteomes" id="UP001500013"/>
    </source>
</evidence>
<name>A0ABN2SA96_9MICO</name>
<organism evidence="2 3">
    <name type="scientific">Terrabacter lapilli</name>
    <dbReference type="NCBI Taxonomy" id="436231"/>
    <lineage>
        <taxon>Bacteria</taxon>
        <taxon>Bacillati</taxon>
        <taxon>Actinomycetota</taxon>
        <taxon>Actinomycetes</taxon>
        <taxon>Micrococcales</taxon>
        <taxon>Intrasporangiaceae</taxon>
        <taxon>Terrabacter</taxon>
    </lineage>
</organism>
<feature type="domain" description="DJ-1/PfpI" evidence="1">
    <location>
        <begin position="3"/>
        <end position="166"/>
    </location>
</feature>
<dbReference type="Pfam" id="PF01965">
    <property type="entry name" value="DJ-1_PfpI"/>
    <property type="match status" value="1"/>
</dbReference>
<dbReference type="EMBL" id="BAAAPU010000007">
    <property type="protein sequence ID" value="GAA1983043.1"/>
    <property type="molecule type" value="Genomic_DNA"/>
</dbReference>
<dbReference type="InterPro" id="IPR050325">
    <property type="entry name" value="Prot/Nucl_acid_deglycase"/>
</dbReference>
<dbReference type="SUPFAM" id="SSF52317">
    <property type="entry name" value="Class I glutamine amidotransferase-like"/>
    <property type="match status" value="1"/>
</dbReference>
<comment type="caution">
    <text evidence="2">The sequence shown here is derived from an EMBL/GenBank/DDBJ whole genome shotgun (WGS) entry which is preliminary data.</text>
</comment>
<gene>
    <name evidence="2" type="ORF">GCM10009817_25520</name>
</gene>
<accession>A0ABN2SA96</accession>
<protein>
    <submittedName>
        <fullName evidence="2">DJ-1/PfpI family protein</fullName>
    </submittedName>
</protein>
<proteinExistence type="predicted"/>
<dbReference type="Gene3D" id="3.40.50.880">
    <property type="match status" value="1"/>
</dbReference>
<dbReference type="PANTHER" id="PTHR48094:SF19">
    <property type="entry name" value="DJ-1_PFPI DOMAIN-CONTAINING PROTEIN"/>
    <property type="match status" value="1"/>
</dbReference>
<sequence length="186" mass="19567">MSKSVFLLVYETVAEFEVAVLLTALRGTGHSLTTVGVTREPVTTTGRLTLLPDVAIDAVDPAAVDALVIPGGDAAHAMGNEHLRALIRSLDSRSALLAAICGGPAVLGDAGVLDGRRYTAALEPTDAAYEGIHGRGTREPELLVTDRNLVTAVGSAYLLFAEEVLRHLADGSATERLTYFREPTMA</sequence>
<dbReference type="PANTHER" id="PTHR48094">
    <property type="entry name" value="PROTEIN/NUCLEIC ACID DEGLYCASE DJ-1-RELATED"/>
    <property type="match status" value="1"/>
</dbReference>